<dbReference type="SMART" id="SM01132">
    <property type="entry name" value="DIL"/>
    <property type="match status" value="1"/>
</dbReference>
<name>A0ABQ8KGQ1_9APHY</name>
<dbReference type="InterPro" id="IPR036770">
    <property type="entry name" value="Ankyrin_rpt-contain_sf"/>
</dbReference>
<dbReference type="PROSITE" id="PS50297">
    <property type="entry name" value="ANK_REP_REGION"/>
    <property type="match status" value="1"/>
</dbReference>
<feature type="repeat" description="ANK" evidence="1">
    <location>
        <begin position="125"/>
        <end position="157"/>
    </location>
</feature>
<feature type="compositionally biased region" description="Polar residues" evidence="2">
    <location>
        <begin position="464"/>
        <end position="488"/>
    </location>
</feature>
<feature type="region of interest" description="Disordered" evidence="2">
    <location>
        <begin position="819"/>
        <end position="892"/>
    </location>
</feature>
<dbReference type="PROSITE" id="PS51126">
    <property type="entry name" value="DILUTE"/>
    <property type="match status" value="1"/>
</dbReference>
<comment type="caution">
    <text evidence="4">The sequence shown here is derived from an EMBL/GenBank/DDBJ whole genome shotgun (WGS) entry which is preliminary data.</text>
</comment>
<evidence type="ECO:0000256" key="2">
    <source>
        <dbReference type="SAM" id="MobiDB-lite"/>
    </source>
</evidence>
<dbReference type="PANTHER" id="PTHR16027">
    <property type="entry name" value="DILUTE DOMAIN-CONTAINING PROTEIN YPR089W"/>
    <property type="match status" value="1"/>
</dbReference>
<feature type="region of interest" description="Disordered" evidence="2">
    <location>
        <begin position="754"/>
        <end position="786"/>
    </location>
</feature>
<evidence type="ECO:0000313" key="4">
    <source>
        <dbReference type="EMBL" id="KAH9837023.1"/>
    </source>
</evidence>
<feature type="compositionally biased region" description="Low complexity" evidence="2">
    <location>
        <begin position="772"/>
        <end position="784"/>
    </location>
</feature>
<feature type="compositionally biased region" description="Polar residues" evidence="2">
    <location>
        <begin position="698"/>
        <end position="707"/>
    </location>
</feature>
<gene>
    <name evidence="4" type="ORF">C8Q71DRAFT_756535</name>
</gene>
<dbReference type="RefSeq" id="XP_047779192.1">
    <property type="nucleotide sequence ID" value="XM_047923604.1"/>
</dbReference>
<evidence type="ECO:0000259" key="3">
    <source>
        <dbReference type="PROSITE" id="PS51126"/>
    </source>
</evidence>
<keyword evidence="5" id="KW-1185">Reference proteome</keyword>
<feature type="region of interest" description="Disordered" evidence="2">
    <location>
        <begin position="235"/>
        <end position="255"/>
    </location>
</feature>
<dbReference type="Gene3D" id="1.25.40.20">
    <property type="entry name" value="Ankyrin repeat-containing domain"/>
    <property type="match status" value="1"/>
</dbReference>
<dbReference type="SUPFAM" id="SSF48403">
    <property type="entry name" value="Ankyrin repeat"/>
    <property type="match status" value="1"/>
</dbReference>
<keyword evidence="1" id="KW-0040">ANK repeat</keyword>
<feature type="domain" description="Dilute" evidence="3">
    <location>
        <begin position="318"/>
        <end position="652"/>
    </location>
</feature>
<proteinExistence type="predicted"/>
<reference evidence="4 5" key="1">
    <citation type="journal article" date="2021" name="Environ. Microbiol.">
        <title>Gene family expansions and transcriptome signatures uncover fungal adaptations to wood decay.</title>
        <authorList>
            <person name="Hage H."/>
            <person name="Miyauchi S."/>
            <person name="Viragh M."/>
            <person name="Drula E."/>
            <person name="Min B."/>
            <person name="Chaduli D."/>
            <person name="Navarro D."/>
            <person name="Favel A."/>
            <person name="Norest M."/>
            <person name="Lesage-Meessen L."/>
            <person name="Balint B."/>
            <person name="Merenyi Z."/>
            <person name="de Eugenio L."/>
            <person name="Morin E."/>
            <person name="Martinez A.T."/>
            <person name="Baldrian P."/>
            <person name="Stursova M."/>
            <person name="Martinez M.J."/>
            <person name="Novotny C."/>
            <person name="Magnuson J.K."/>
            <person name="Spatafora J.W."/>
            <person name="Maurice S."/>
            <person name="Pangilinan J."/>
            <person name="Andreopoulos W."/>
            <person name="LaButti K."/>
            <person name="Hundley H."/>
            <person name="Na H."/>
            <person name="Kuo A."/>
            <person name="Barry K."/>
            <person name="Lipzen A."/>
            <person name="Henrissat B."/>
            <person name="Riley R."/>
            <person name="Ahrendt S."/>
            <person name="Nagy L.G."/>
            <person name="Grigoriev I.V."/>
            <person name="Martin F."/>
            <person name="Rosso M.N."/>
        </authorList>
    </citation>
    <scope>NUCLEOTIDE SEQUENCE [LARGE SCALE GENOMIC DNA]</scope>
    <source>
        <strain evidence="4 5">CIRM-BRFM 1785</strain>
    </source>
</reference>
<dbReference type="SMART" id="SM00248">
    <property type="entry name" value="ANK"/>
    <property type="match status" value="2"/>
</dbReference>
<evidence type="ECO:0000256" key="1">
    <source>
        <dbReference type="PROSITE-ProRule" id="PRU00023"/>
    </source>
</evidence>
<sequence>MASSSVSPVDLAVEPDLQPLYPTPAQIAHLLSPYVGLAPQQKAELVSHCLMRACQFGDMLIMSHLLTDPNAHPFVDLAKKEEDGLGLISTTILSFVAESEREIEREECVRLLVSEGCDVNSADHDGWTPLHYASLLAPATLVSFLLTHGASAFALTRRRLTALDIVTAHTIVPGREDVALILQEAMRGEGWKGGRMEEQRRLIGRRARRMGRRRNVQLDIEKVLGISARWWGDELSDPNFDPEEEDEDEVPDETIYTPPPDYNSMLVFSPMSLPDIFQSLITDFEPSLRNAEPANALYMLARFACINCDHNWLEDLILGACDAIEETFFNRADDATTLIFWLYNTTVWLHLMRCDNAINETLEMLGSFALIEEILNSDFVFIIRLAERRIDQLLDAALLDYTPLSKEFESVEFESEWSFLRTFGGGKKKSPAPNGNAQKNGTPSTPKLGSRPPSPNPPASTSPTNQRSFASLRQTFSRTRTPSNTPLQSMFADPAATPPPPSPKDITSFITALHTLLTLSGINPAIIIQLWSQVMYWTACETFNRVLTRKKYICRSRAVQISMNLSVLEEWIGEMQLPRGIGSHFAPVKDLLTWLQSLSSITEFPNLIATIQTLRNLNPLQMRRAVRDYRYEVNEARMTDECNQYLAQLQKDWERHRIKLGVEALRKEIGERERDREEGLSVSPSLHDVPIGDGRQSPVPSQETSAAQRNIDALFDRAWEKSSWEPARAPEPLGELLDSRHMLPLLFPSDPKMLGALPANRTTPEEDKRSSSRLSQDSSASRASFGTRGAMTWRLKTKKLRDVSAITLQFVDGSRAARRWTRPAEIEEEEEWEELPPYPTADAQSPDALRVETHFTPLTRKPSARSRGRGSSAVEEVLTPAAEEDSDQPKPV</sequence>
<dbReference type="InterPro" id="IPR002710">
    <property type="entry name" value="Dilute_dom"/>
</dbReference>
<dbReference type="PANTHER" id="PTHR16027:SF6">
    <property type="entry name" value="DILUTE DOMAIN-CONTAINING PROTEIN"/>
    <property type="match status" value="1"/>
</dbReference>
<dbReference type="InterPro" id="IPR037986">
    <property type="entry name" value="Myo5p-like_CBD_DIL"/>
</dbReference>
<dbReference type="GeneID" id="72004336"/>
<dbReference type="EMBL" id="JADCUA010000009">
    <property type="protein sequence ID" value="KAH9837023.1"/>
    <property type="molecule type" value="Genomic_DNA"/>
</dbReference>
<dbReference type="CDD" id="cd15473">
    <property type="entry name" value="Myo5p-like_CBD_DIL_ANK"/>
    <property type="match status" value="1"/>
</dbReference>
<feature type="compositionally biased region" description="Polar residues" evidence="2">
    <location>
        <begin position="433"/>
        <end position="445"/>
    </location>
</feature>
<dbReference type="InterPro" id="IPR052072">
    <property type="entry name" value="Vascular_dev_regulator"/>
</dbReference>
<evidence type="ECO:0000313" key="5">
    <source>
        <dbReference type="Proteomes" id="UP000814176"/>
    </source>
</evidence>
<accession>A0ABQ8KGQ1</accession>
<dbReference type="Pfam" id="PF01843">
    <property type="entry name" value="DIL"/>
    <property type="match status" value="1"/>
</dbReference>
<feature type="region of interest" description="Disordered" evidence="2">
    <location>
        <begin position="424"/>
        <end position="503"/>
    </location>
</feature>
<dbReference type="InterPro" id="IPR002110">
    <property type="entry name" value="Ankyrin_rpt"/>
</dbReference>
<feature type="compositionally biased region" description="Acidic residues" evidence="2">
    <location>
        <begin position="235"/>
        <end position="252"/>
    </location>
</feature>
<protein>
    <submittedName>
        <fullName evidence="4">DIL domain-containing protein</fullName>
    </submittedName>
</protein>
<dbReference type="Pfam" id="PF12796">
    <property type="entry name" value="Ank_2"/>
    <property type="match status" value="1"/>
</dbReference>
<feature type="region of interest" description="Disordered" evidence="2">
    <location>
        <begin position="671"/>
        <end position="707"/>
    </location>
</feature>
<dbReference type="Proteomes" id="UP000814176">
    <property type="component" value="Unassembled WGS sequence"/>
</dbReference>
<organism evidence="4 5">
    <name type="scientific">Rhodofomes roseus</name>
    <dbReference type="NCBI Taxonomy" id="34475"/>
    <lineage>
        <taxon>Eukaryota</taxon>
        <taxon>Fungi</taxon>
        <taxon>Dikarya</taxon>
        <taxon>Basidiomycota</taxon>
        <taxon>Agaricomycotina</taxon>
        <taxon>Agaricomycetes</taxon>
        <taxon>Polyporales</taxon>
        <taxon>Rhodofomes</taxon>
    </lineage>
</organism>
<dbReference type="PROSITE" id="PS50088">
    <property type="entry name" value="ANK_REPEAT"/>
    <property type="match status" value="1"/>
</dbReference>